<dbReference type="KEGG" id="cmb:CSW64_06900"/>
<gene>
    <name evidence="6" type="ORF">CSW64_06900</name>
</gene>
<feature type="transmembrane region" description="Helical" evidence="4">
    <location>
        <begin position="49"/>
        <end position="70"/>
    </location>
</feature>
<sequence length="409" mass="41449">MIQSQTTIRAGGKSGVALILFGMTVFAMGQTVLFAMAGPVVREIGLTELHLGAVISLAAVAWTIGAPFWGRMSDRLGRIKPLVWGLTVYGLGTAAFALVMQAGMAGAITAMTAFAALAAVRAVTAFLTGGLQPTATAYMADITDRENRAGGVAMVGAAFGLGSVLGPMVGGLLARFGVLTPLYLAAGLTVLAAICIRLAVPEPIQAADRPTPPKLSPLDPRIRFAVIFALLLFTSLSIVQQTSAFYFQDKLSLNLQQTPKAVGFAMTAMALAMLLVQAVGIRLLKPEPMTMLRLGALLLLAGLVGALVSPGLPGLIASYGVAGLGAGLLTPGVQALASLSVSPEEQGAAAGAVAGGMGAGYIIGPLLGAGLYGGSHQWPLAAASVAALLMLAAAWIPARRPAPAAQNAD</sequence>
<reference evidence="6 7" key="1">
    <citation type="submission" date="2017-10" db="EMBL/GenBank/DDBJ databases">
        <title>Genome sequence of Caulobacter mirabilis FWC38.</title>
        <authorList>
            <person name="Fiebig A."/>
            <person name="Crosson S."/>
        </authorList>
    </citation>
    <scope>NUCLEOTIDE SEQUENCE [LARGE SCALE GENOMIC DNA]</scope>
    <source>
        <strain evidence="6 7">FWC 38</strain>
    </source>
</reference>
<evidence type="ECO:0000256" key="1">
    <source>
        <dbReference type="ARBA" id="ARBA00022692"/>
    </source>
</evidence>
<feature type="transmembrane region" description="Helical" evidence="4">
    <location>
        <begin position="108"/>
        <end position="131"/>
    </location>
</feature>
<dbReference type="InterPro" id="IPR011701">
    <property type="entry name" value="MFS"/>
</dbReference>
<dbReference type="Pfam" id="PF07690">
    <property type="entry name" value="MFS_1"/>
    <property type="match status" value="1"/>
</dbReference>
<proteinExistence type="predicted"/>
<evidence type="ECO:0000256" key="2">
    <source>
        <dbReference type="ARBA" id="ARBA00022989"/>
    </source>
</evidence>
<evidence type="ECO:0000256" key="3">
    <source>
        <dbReference type="ARBA" id="ARBA00023136"/>
    </source>
</evidence>
<dbReference type="SUPFAM" id="SSF103473">
    <property type="entry name" value="MFS general substrate transporter"/>
    <property type="match status" value="1"/>
</dbReference>
<dbReference type="InterPro" id="IPR036259">
    <property type="entry name" value="MFS_trans_sf"/>
</dbReference>
<dbReference type="AlphaFoldDB" id="A0A2D2AW12"/>
<name>A0A2D2AW12_9CAUL</name>
<feature type="transmembrane region" description="Helical" evidence="4">
    <location>
        <begin position="378"/>
        <end position="396"/>
    </location>
</feature>
<dbReference type="RefSeq" id="WP_099621418.1">
    <property type="nucleotide sequence ID" value="NZ_CP024201.1"/>
</dbReference>
<feature type="transmembrane region" description="Helical" evidence="4">
    <location>
        <begin position="349"/>
        <end position="372"/>
    </location>
</feature>
<evidence type="ECO:0000313" key="6">
    <source>
        <dbReference type="EMBL" id="ATQ42161.1"/>
    </source>
</evidence>
<evidence type="ECO:0000259" key="5">
    <source>
        <dbReference type="PROSITE" id="PS50850"/>
    </source>
</evidence>
<accession>A0A2D2AW12</accession>
<feature type="transmembrane region" description="Helical" evidence="4">
    <location>
        <begin position="182"/>
        <end position="200"/>
    </location>
</feature>
<feature type="transmembrane region" description="Helical" evidence="4">
    <location>
        <begin position="261"/>
        <end position="284"/>
    </location>
</feature>
<keyword evidence="1 4" id="KW-0812">Transmembrane</keyword>
<protein>
    <submittedName>
        <fullName evidence="6">MFS transporter</fullName>
    </submittedName>
</protein>
<dbReference type="Proteomes" id="UP000228945">
    <property type="component" value="Chromosome"/>
</dbReference>
<dbReference type="PANTHER" id="PTHR23546">
    <property type="entry name" value="TRANSPORT PROTEIN"/>
    <property type="match status" value="1"/>
</dbReference>
<dbReference type="EMBL" id="CP024201">
    <property type="protein sequence ID" value="ATQ42161.1"/>
    <property type="molecule type" value="Genomic_DNA"/>
</dbReference>
<dbReference type="PANTHER" id="PTHR23546:SF1">
    <property type="entry name" value="MEMBRANE PROTEIN"/>
    <property type="match status" value="1"/>
</dbReference>
<feature type="transmembrane region" description="Helical" evidence="4">
    <location>
        <begin position="221"/>
        <end position="241"/>
    </location>
</feature>
<feature type="domain" description="Major facilitator superfamily (MFS) profile" evidence="5">
    <location>
        <begin position="15"/>
        <end position="400"/>
    </location>
</feature>
<feature type="transmembrane region" description="Helical" evidence="4">
    <location>
        <begin position="316"/>
        <end position="337"/>
    </location>
</feature>
<feature type="transmembrane region" description="Helical" evidence="4">
    <location>
        <begin position="291"/>
        <end position="310"/>
    </location>
</feature>
<dbReference type="InterPro" id="IPR020846">
    <property type="entry name" value="MFS_dom"/>
</dbReference>
<organism evidence="6 7">
    <name type="scientific">Caulobacter mirabilis</name>
    <dbReference type="NCBI Taxonomy" id="69666"/>
    <lineage>
        <taxon>Bacteria</taxon>
        <taxon>Pseudomonadati</taxon>
        <taxon>Pseudomonadota</taxon>
        <taxon>Alphaproteobacteria</taxon>
        <taxon>Caulobacterales</taxon>
        <taxon>Caulobacteraceae</taxon>
        <taxon>Caulobacter</taxon>
    </lineage>
</organism>
<dbReference type="GO" id="GO:0022857">
    <property type="term" value="F:transmembrane transporter activity"/>
    <property type="evidence" value="ECO:0007669"/>
    <property type="project" value="InterPro"/>
</dbReference>
<dbReference type="PROSITE" id="PS50850">
    <property type="entry name" value="MFS"/>
    <property type="match status" value="1"/>
</dbReference>
<feature type="transmembrane region" description="Helical" evidence="4">
    <location>
        <begin position="152"/>
        <end position="176"/>
    </location>
</feature>
<keyword evidence="2 4" id="KW-1133">Transmembrane helix</keyword>
<keyword evidence="7" id="KW-1185">Reference proteome</keyword>
<dbReference type="Gene3D" id="1.20.1250.20">
    <property type="entry name" value="MFS general substrate transporter like domains"/>
    <property type="match status" value="1"/>
</dbReference>
<dbReference type="OrthoDB" id="9810492at2"/>
<feature type="transmembrane region" description="Helical" evidence="4">
    <location>
        <begin position="16"/>
        <end position="37"/>
    </location>
</feature>
<evidence type="ECO:0000256" key="4">
    <source>
        <dbReference type="SAM" id="Phobius"/>
    </source>
</evidence>
<evidence type="ECO:0000313" key="7">
    <source>
        <dbReference type="Proteomes" id="UP000228945"/>
    </source>
</evidence>
<feature type="transmembrane region" description="Helical" evidence="4">
    <location>
        <begin position="82"/>
        <end position="102"/>
    </location>
</feature>
<keyword evidence="3 4" id="KW-0472">Membrane</keyword>